<accession>D9PIV9</accession>
<dbReference type="AlphaFoldDB" id="D9PIV9"/>
<organism evidence="1">
    <name type="scientific">sediment metagenome</name>
    <dbReference type="NCBI Taxonomy" id="749907"/>
    <lineage>
        <taxon>unclassified sequences</taxon>
        <taxon>metagenomes</taxon>
        <taxon>ecological metagenomes</taxon>
    </lineage>
</organism>
<name>D9PIV9_9ZZZZ</name>
<reference evidence="1" key="2">
    <citation type="journal article" date="2011" name="Microb. Ecol.">
        <title>Taxonomic and Functional Metagenomic Profiling of the Microbial Community in the Anoxic Sediment of a Sub-saline Shallow Lake (Laguna de Carrizo, Central Spain).</title>
        <authorList>
            <person name="Ferrer M."/>
            <person name="Guazzaroni M.E."/>
            <person name="Richter M."/>
            <person name="Garcia-Salamanca A."/>
            <person name="Yarza P."/>
            <person name="Suarez-Suarez A."/>
            <person name="Solano J."/>
            <person name="Alcaide M."/>
            <person name="van Dillewijn P."/>
            <person name="Molina-Henares M.A."/>
            <person name="Lopez-Cortes N."/>
            <person name="Al-Ramahi Y."/>
            <person name="Guerrero C."/>
            <person name="Acosta A."/>
            <person name="de Eugenio L.I."/>
            <person name="Martinez V."/>
            <person name="Marques S."/>
            <person name="Rojo F."/>
            <person name="Santero E."/>
            <person name="Genilloud O."/>
            <person name="Perez-Perez J."/>
            <person name="Rossello-Mora R."/>
            <person name="Ramos J.L."/>
        </authorList>
    </citation>
    <scope>NUCLEOTIDE SEQUENCE</scope>
</reference>
<sequence length="131" mass="14674">MFDERAKRIEEGQKAAAEAMEGQAQIAQLKKDTQKKLDKDAAKIMEAAVKEAEAEKARIIAAAQEEASLIMTSLQQKWQTEQASRVKTMHEDLVKAVVLATEEIVDLKLKQHDQQALVEGELDKALKYLRA</sequence>
<evidence type="ECO:0000313" key="1">
    <source>
        <dbReference type="EMBL" id="EFK96505.1"/>
    </source>
</evidence>
<proteinExistence type="predicted"/>
<reference evidence="1" key="1">
    <citation type="submission" date="2010-07" db="EMBL/GenBank/DDBJ databases">
        <authorList>
            <consortium name="CONSOLIDER consortium CSD2007-00005"/>
            <person name="Guazzaroni M.-E."/>
            <person name="Richter M."/>
            <person name="Garcia-Salamanca A."/>
            <person name="Yarza P."/>
            <person name="Ferrer M."/>
        </authorList>
    </citation>
    <scope>NUCLEOTIDE SEQUENCE</scope>
</reference>
<protein>
    <submittedName>
        <fullName evidence="1">Uncharacterized protein</fullName>
    </submittedName>
</protein>
<gene>
    <name evidence="1" type="ORF">LDC_1467</name>
</gene>
<dbReference type="EMBL" id="ADZX01000462">
    <property type="protein sequence ID" value="EFK96505.1"/>
    <property type="molecule type" value="Genomic_DNA"/>
</dbReference>
<comment type="caution">
    <text evidence="1">The sequence shown here is derived from an EMBL/GenBank/DDBJ whole genome shotgun (WGS) entry which is preliminary data.</text>
</comment>